<feature type="domain" description="Phasin" evidence="1">
    <location>
        <begin position="19"/>
        <end position="107"/>
    </location>
</feature>
<dbReference type="InterPro" id="IPR018968">
    <property type="entry name" value="Phasin"/>
</dbReference>
<sequence length="130" mass="14047">MVPFPNLPASLADNTALRSQLEAQVGLLGELSLRTCDAMQRLSELHMQLARQLVEDAIATGRQVLACEDPLQMTTTAMRQLQPSGEHLRHYQQGLFGVLAGVQTDLQGALPPAMAEAERAATHAAQYARG</sequence>
<proteinExistence type="predicted"/>
<dbReference type="Proteomes" id="UP001589773">
    <property type="component" value="Unassembled WGS sequence"/>
</dbReference>
<protein>
    <submittedName>
        <fullName evidence="2">Phasin family protein</fullName>
    </submittedName>
</protein>
<gene>
    <name evidence="2" type="ORF">ACFFJK_12000</name>
</gene>
<keyword evidence="3" id="KW-1185">Reference proteome</keyword>
<name>A0ABV6FGF6_9BURK</name>
<reference evidence="2 3" key="1">
    <citation type="submission" date="2024-09" db="EMBL/GenBank/DDBJ databases">
        <authorList>
            <person name="Sun Q."/>
            <person name="Mori K."/>
        </authorList>
    </citation>
    <scope>NUCLEOTIDE SEQUENCE [LARGE SCALE GENOMIC DNA]</scope>
    <source>
        <strain evidence="2 3">CCM 7792</strain>
    </source>
</reference>
<evidence type="ECO:0000313" key="2">
    <source>
        <dbReference type="EMBL" id="MFC0252612.1"/>
    </source>
</evidence>
<dbReference type="RefSeq" id="WP_379679403.1">
    <property type="nucleotide sequence ID" value="NZ_JBHLWP010000011.1"/>
</dbReference>
<accession>A0ABV6FGF6</accession>
<evidence type="ECO:0000259" key="1">
    <source>
        <dbReference type="Pfam" id="PF09361"/>
    </source>
</evidence>
<dbReference type="EMBL" id="JBHLWP010000011">
    <property type="protein sequence ID" value="MFC0252612.1"/>
    <property type="molecule type" value="Genomic_DNA"/>
</dbReference>
<dbReference type="InterPro" id="IPR010127">
    <property type="entry name" value="Phasin_subfam-1"/>
</dbReference>
<evidence type="ECO:0000313" key="3">
    <source>
        <dbReference type="Proteomes" id="UP001589773"/>
    </source>
</evidence>
<organism evidence="2 3">
    <name type="scientific">Massilia consociata</name>
    <dbReference type="NCBI Taxonomy" id="760117"/>
    <lineage>
        <taxon>Bacteria</taxon>
        <taxon>Pseudomonadati</taxon>
        <taxon>Pseudomonadota</taxon>
        <taxon>Betaproteobacteria</taxon>
        <taxon>Burkholderiales</taxon>
        <taxon>Oxalobacteraceae</taxon>
        <taxon>Telluria group</taxon>
        <taxon>Massilia</taxon>
    </lineage>
</organism>
<dbReference type="NCBIfam" id="TIGR01841">
    <property type="entry name" value="phasin"/>
    <property type="match status" value="1"/>
</dbReference>
<dbReference type="Pfam" id="PF09361">
    <property type="entry name" value="Phasin_2"/>
    <property type="match status" value="1"/>
</dbReference>
<comment type="caution">
    <text evidence="2">The sequence shown here is derived from an EMBL/GenBank/DDBJ whole genome shotgun (WGS) entry which is preliminary data.</text>
</comment>